<evidence type="ECO:0000313" key="2">
    <source>
        <dbReference type="EMBL" id="NUB91405.1"/>
    </source>
</evidence>
<proteinExistence type="predicted"/>
<feature type="transmembrane region" description="Helical" evidence="1">
    <location>
        <begin position="121"/>
        <end position="140"/>
    </location>
</feature>
<name>A0A8J8KBK1_9EURY</name>
<organism evidence="2 4">
    <name type="scientific">Haloterrigena gelatinilytica</name>
    <dbReference type="NCBI Taxonomy" id="2741724"/>
    <lineage>
        <taxon>Archaea</taxon>
        <taxon>Methanobacteriati</taxon>
        <taxon>Methanobacteriota</taxon>
        <taxon>Stenosarchaea group</taxon>
        <taxon>Halobacteria</taxon>
        <taxon>Halobacteriales</taxon>
        <taxon>Natrialbaceae</taxon>
        <taxon>Haloterrigena</taxon>
    </lineage>
</organism>
<comment type="caution">
    <text evidence="2">The sequence shown here is derived from an EMBL/GenBank/DDBJ whole genome shotgun (WGS) entry which is preliminary data.</text>
</comment>
<dbReference type="EMBL" id="JABURA010000001">
    <property type="protein sequence ID" value="NUB91405.1"/>
    <property type="molecule type" value="Genomic_DNA"/>
</dbReference>
<dbReference type="EMBL" id="JABUQZ010000001">
    <property type="protein sequence ID" value="NUC72857.1"/>
    <property type="molecule type" value="Genomic_DNA"/>
</dbReference>
<accession>A0A8J8KBK1</accession>
<evidence type="ECO:0000313" key="5">
    <source>
        <dbReference type="Proteomes" id="UP001016761"/>
    </source>
</evidence>
<keyword evidence="5" id="KW-1185">Reference proteome</keyword>
<evidence type="ECO:0000313" key="3">
    <source>
        <dbReference type="EMBL" id="NUC72857.1"/>
    </source>
</evidence>
<keyword evidence="1" id="KW-0812">Transmembrane</keyword>
<dbReference type="Proteomes" id="UP001016761">
    <property type="component" value="Unassembled WGS sequence"/>
</dbReference>
<evidence type="ECO:0000256" key="1">
    <source>
        <dbReference type="SAM" id="Phobius"/>
    </source>
</evidence>
<reference evidence="2 5" key="1">
    <citation type="submission" date="2020-06" db="EMBL/GenBank/DDBJ databases">
        <title>Haloterrigena sp. nov., an extremely halophilic archaeon isolated from a saline sediment.</title>
        <authorList>
            <person name="Liu B.-B."/>
        </authorList>
    </citation>
    <scope>NUCLEOTIDE SEQUENCE</scope>
    <source>
        <strain evidence="2">SYSU A121-1</strain>
        <strain evidence="3 5">SYSU A558-1</strain>
    </source>
</reference>
<sequence>MLVKGALELVDDVETYYDTGRGVITAKTGFRFGFIASSYGESLTIDLRSVRESVTEITVTGEKNVAVNVGANPEKYVLEFVRTLDTLVDYPMEDVISLLDERTSDHSKEVASPTDHRDGSAVLAMVVLAIFLLFVLSIVAI</sequence>
<protein>
    <submittedName>
        <fullName evidence="2">Uncharacterized protein</fullName>
    </submittedName>
</protein>
<dbReference type="Proteomes" id="UP000728647">
    <property type="component" value="Unassembled WGS sequence"/>
</dbReference>
<dbReference type="AlphaFoldDB" id="A0A8J8KBK1"/>
<keyword evidence="1" id="KW-1133">Transmembrane helix</keyword>
<gene>
    <name evidence="2" type="ORF">HT576_10290</name>
    <name evidence="3" type="ORF">HTZ84_11135</name>
</gene>
<evidence type="ECO:0000313" key="4">
    <source>
        <dbReference type="Proteomes" id="UP000728647"/>
    </source>
</evidence>
<keyword evidence="1" id="KW-0472">Membrane</keyword>